<keyword evidence="2" id="KW-1277">Toxin-antitoxin system</keyword>
<gene>
    <name evidence="4" type="ORF">IXB50_19425</name>
</gene>
<dbReference type="AlphaFoldDB" id="A0A947DJ26"/>
<proteinExistence type="inferred from homology"/>
<dbReference type="RefSeq" id="WP_215610660.1">
    <property type="nucleotide sequence ID" value="NZ_JADOES010000051.1"/>
</dbReference>
<evidence type="ECO:0000256" key="2">
    <source>
        <dbReference type="ARBA" id="ARBA00022649"/>
    </source>
</evidence>
<protein>
    <recommendedName>
        <fullName evidence="3">mRNA interferase</fullName>
        <ecNumber evidence="3">3.1.-.-</ecNumber>
    </recommendedName>
</protein>
<dbReference type="GO" id="GO:0016787">
    <property type="term" value="F:hydrolase activity"/>
    <property type="evidence" value="ECO:0007669"/>
    <property type="project" value="UniProtKB-KW"/>
</dbReference>
<keyword evidence="3" id="KW-0255">Endonuclease</keyword>
<accession>A0A947DJ26</accession>
<keyword evidence="3" id="KW-0378">Hydrolase</keyword>
<keyword evidence="3" id="KW-0540">Nuclease</keyword>
<dbReference type="Proteomes" id="UP000717364">
    <property type="component" value="Unassembled WGS sequence"/>
</dbReference>
<dbReference type="EMBL" id="JADOES010000051">
    <property type="protein sequence ID" value="MBT9317598.1"/>
    <property type="molecule type" value="Genomic_DNA"/>
</dbReference>
<dbReference type="Pfam" id="PF02452">
    <property type="entry name" value="PemK_toxin"/>
    <property type="match status" value="1"/>
</dbReference>
<reference evidence="4" key="1">
    <citation type="submission" date="2020-11" db="EMBL/GenBank/DDBJ databases">
        <authorList>
            <person name="Konstantinou D."/>
            <person name="Gkelis S."/>
            <person name="Popin R."/>
            <person name="Fewer D."/>
            <person name="Sivonen K."/>
        </authorList>
    </citation>
    <scope>NUCLEOTIDE SEQUENCE</scope>
    <source>
        <strain evidence="4">TAU-MAC 1115</strain>
    </source>
</reference>
<sequence length="122" mass="13576">MTSLSTNTPKRGEIWLVNFDPTLGSEIKKTRPAVVISSDAVGKLPVKLVAPITDWKPYFARNLWHVKLEPDSVNGLSKPSAVDTLQIRGVDLRRFIRCLGTLPKLTMDEITLAIMTVIEADF</sequence>
<dbReference type="GO" id="GO:0003677">
    <property type="term" value="F:DNA binding"/>
    <property type="evidence" value="ECO:0007669"/>
    <property type="project" value="InterPro"/>
</dbReference>
<dbReference type="GO" id="GO:0016075">
    <property type="term" value="P:rRNA catabolic process"/>
    <property type="evidence" value="ECO:0007669"/>
    <property type="project" value="TreeGrafter"/>
</dbReference>
<evidence type="ECO:0000256" key="3">
    <source>
        <dbReference type="PIRNR" id="PIRNR033490"/>
    </source>
</evidence>
<comment type="similarity">
    <text evidence="1 3">Belongs to the PemK/MazF family.</text>
</comment>
<evidence type="ECO:0000313" key="5">
    <source>
        <dbReference type="Proteomes" id="UP000717364"/>
    </source>
</evidence>
<evidence type="ECO:0000256" key="1">
    <source>
        <dbReference type="ARBA" id="ARBA00007521"/>
    </source>
</evidence>
<dbReference type="Gene3D" id="2.30.30.110">
    <property type="match status" value="1"/>
</dbReference>
<dbReference type="EC" id="3.1.-.-" evidence="3"/>
<evidence type="ECO:0000313" key="4">
    <source>
        <dbReference type="EMBL" id="MBT9317598.1"/>
    </source>
</evidence>
<organism evidence="4 5">
    <name type="scientific">Leptothoe spongobia TAU-MAC 1115</name>
    <dbReference type="NCBI Taxonomy" id="1967444"/>
    <lineage>
        <taxon>Bacteria</taxon>
        <taxon>Bacillati</taxon>
        <taxon>Cyanobacteriota</taxon>
        <taxon>Cyanophyceae</taxon>
        <taxon>Nodosilineales</taxon>
        <taxon>Cymatolegaceae</taxon>
        <taxon>Leptothoe</taxon>
        <taxon>Leptothoe spongobia</taxon>
    </lineage>
</organism>
<comment type="function">
    <text evidence="3">Toxic component of a type II toxin-antitoxin (TA) system.</text>
</comment>
<name>A0A947DJ26_9CYAN</name>
<reference evidence="4" key="2">
    <citation type="journal article" date="2021" name="Mar. Drugs">
        <title>Genome Reduction and Secondary Metabolism of the Marine Sponge-Associated Cyanobacterium Leptothoe.</title>
        <authorList>
            <person name="Konstantinou D."/>
            <person name="Popin R.V."/>
            <person name="Fewer D.P."/>
            <person name="Sivonen K."/>
            <person name="Gkelis S."/>
        </authorList>
    </citation>
    <scope>NUCLEOTIDE SEQUENCE</scope>
    <source>
        <strain evidence="4">TAU-MAC 1115</strain>
    </source>
</reference>
<comment type="caution">
    <text evidence="4">The sequence shown here is derived from an EMBL/GenBank/DDBJ whole genome shotgun (WGS) entry which is preliminary data.</text>
</comment>
<dbReference type="GO" id="GO:0004521">
    <property type="term" value="F:RNA endonuclease activity"/>
    <property type="evidence" value="ECO:0007669"/>
    <property type="project" value="TreeGrafter"/>
</dbReference>
<dbReference type="InterPro" id="IPR003477">
    <property type="entry name" value="PemK-like"/>
</dbReference>
<dbReference type="SUPFAM" id="SSF50118">
    <property type="entry name" value="Cell growth inhibitor/plasmid maintenance toxic component"/>
    <property type="match status" value="1"/>
</dbReference>
<dbReference type="PIRSF" id="PIRSF033490">
    <property type="entry name" value="MazF"/>
    <property type="match status" value="1"/>
</dbReference>
<dbReference type="PANTHER" id="PTHR33988:SF2">
    <property type="entry name" value="ENDORIBONUCLEASE MAZF"/>
    <property type="match status" value="1"/>
</dbReference>
<dbReference type="GO" id="GO:0006402">
    <property type="term" value="P:mRNA catabolic process"/>
    <property type="evidence" value="ECO:0007669"/>
    <property type="project" value="TreeGrafter"/>
</dbReference>
<dbReference type="InterPro" id="IPR011067">
    <property type="entry name" value="Plasmid_toxin/cell-grow_inhib"/>
</dbReference>
<keyword evidence="5" id="KW-1185">Reference proteome</keyword>
<dbReference type="PANTHER" id="PTHR33988">
    <property type="entry name" value="ENDORIBONUCLEASE MAZF-RELATED"/>
    <property type="match status" value="1"/>
</dbReference>